<dbReference type="GO" id="GO:0016104">
    <property type="term" value="P:triterpenoid biosynthetic process"/>
    <property type="evidence" value="ECO:0007669"/>
    <property type="project" value="InterPro"/>
</dbReference>
<comment type="pathway">
    <text evidence="1">Secondary metabolite biosynthesis; hopanoid biosynthesis.</text>
</comment>
<keyword evidence="3" id="KW-0677">Repeat</keyword>
<evidence type="ECO:0000256" key="1">
    <source>
        <dbReference type="ARBA" id="ARBA00004999"/>
    </source>
</evidence>
<dbReference type="SUPFAM" id="SSF48239">
    <property type="entry name" value="Terpenoid cyclases/Protein prenyltransferases"/>
    <property type="match status" value="2"/>
</dbReference>
<protein>
    <submittedName>
        <fullName evidence="8">Squalene--hopene cyclase</fullName>
        <ecNumber evidence="8">5.4.99.17</ecNumber>
    </submittedName>
</protein>
<evidence type="ECO:0000256" key="3">
    <source>
        <dbReference type="ARBA" id="ARBA00022737"/>
    </source>
</evidence>
<dbReference type="UniPathway" id="UPA00337"/>
<dbReference type="InterPro" id="IPR032696">
    <property type="entry name" value="SQ_cyclase_C"/>
</dbReference>
<dbReference type="EMBL" id="WXYQ01000012">
    <property type="protein sequence ID" value="NBG96810.1"/>
    <property type="molecule type" value="Genomic_DNA"/>
</dbReference>
<proteinExistence type="inferred from homology"/>
<dbReference type="PANTHER" id="PTHR11764">
    <property type="entry name" value="TERPENE CYCLASE/MUTASE FAMILY MEMBER"/>
    <property type="match status" value="1"/>
</dbReference>
<dbReference type="InterPro" id="IPR006400">
    <property type="entry name" value="Hopene-cyclase"/>
</dbReference>
<dbReference type="GeneID" id="300654346"/>
<dbReference type="Pfam" id="PF13249">
    <property type="entry name" value="SQHop_cyclase_N"/>
    <property type="match status" value="1"/>
</dbReference>
<dbReference type="GO" id="GO:0005811">
    <property type="term" value="C:lipid droplet"/>
    <property type="evidence" value="ECO:0007669"/>
    <property type="project" value="InterPro"/>
</dbReference>
<dbReference type="Pfam" id="PF13243">
    <property type="entry name" value="SQHop_cyclase_C"/>
    <property type="match status" value="1"/>
</dbReference>
<evidence type="ECO:0000259" key="6">
    <source>
        <dbReference type="Pfam" id="PF13243"/>
    </source>
</evidence>
<dbReference type="InterPro" id="IPR032697">
    <property type="entry name" value="SQ_cyclase_N"/>
</dbReference>
<evidence type="ECO:0000256" key="2">
    <source>
        <dbReference type="ARBA" id="ARBA00009755"/>
    </source>
</evidence>
<dbReference type="NCBIfam" id="TIGR01787">
    <property type="entry name" value="squalene_cyclas"/>
    <property type="match status" value="1"/>
</dbReference>
<dbReference type="Gene3D" id="1.50.10.20">
    <property type="match status" value="2"/>
</dbReference>
<dbReference type="PANTHER" id="PTHR11764:SF20">
    <property type="entry name" value="LANOSTEROL SYNTHASE"/>
    <property type="match status" value="1"/>
</dbReference>
<keyword evidence="9" id="KW-1185">Reference proteome</keyword>
<evidence type="ECO:0000313" key="8">
    <source>
        <dbReference type="EMBL" id="NBG96810.1"/>
    </source>
</evidence>
<dbReference type="SFLD" id="SFLDG01016">
    <property type="entry name" value="Prenyltransferase_Like_2"/>
    <property type="match status" value="1"/>
</dbReference>
<gene>
    <name evidence="8" type="primary">shc</name>
    <name evidence="8" type="ORF">GTQ45_13815</name>
</gene>
<dbReference type="InterPro" id="IPR018333">
    <property type="entry name" value="Squalene_cyclase"/>
</dbReference>
<sequence>MSVVEFGPDANGAASVDSPEARAAREELIRTQKDRLLDMQRDDGHIVFELEADSTIPSEYVLLRHYLDEIDTAKEAKIGNYLRRIQNDDGSWPLFHDGDGDISATIKSYWALKLIGDDIDAPHMVKARDWVLERGGAAKANVFTRIMLAIFKQIPWRGVPVIPVEVMLLPQWFPFHMSKIAYWSRTVIAPLLILCSLKAEARNPTGIDIRELFVTPPEKEKVYNINPTGDFVGDCFLVLDKVLRFCEPAFPKVLREKAVKKAVDFYTERLNGEDGLGAIYPAMANSVMAYDLLGYPKDHPDLVIAKKSIENLLIETDDELYCQPCVSPVWDTCLASHALMEAGLEAGDEELDGALDWLKDRQILDVVGDWSVRRPDVRPGGWAFQYNNDYYPDVDDTAVVAMAMHRTGKEKYAESIERAAEWVIGMQSSSGGWGAFEPENEHFYLNSIPFADHGALLDPPTEDVTARCLSFLAQLDKERFAKEIALGIGFLKREQQDDGSWWGRWGANYIYGTWSVLCALNAVGEDMTQPYIQRSVAWLKARQRPDGGWGEDLATYYEDRKSEVKESTASQTAWAVLGLMAAGEVDTDEVRKGIAYLDAAKRDGARWEEKLYTGTGFPRVFYLKYHGYAAYFPLWAVSRYENLMKSNDRTVAYGM</sequence>
<reference evidence="8 9" key="1">
    <citation type="journal article" date="2016" name="Int. J. Syst. Evol. Microbiol.">
        <title>Pyruvatibacter mobilis gen. nov., sp. nov., a marine bacterium from the culture broth of Picochlorum sp. 122.</title>
        <authorList>
            <person name="Wang G."/>
            <person name="Tang M."/>
            <person name="Wu H."/>
            <person name="Dai S."/>
            <person name="Li T."/>
            <person name="Chen C."/>
            <person name="He H."/>
            <person name="Fan J."/>
            <person name="Xiang W."/>
            <person name="Li X."/>
        </authorList>
    </citation>
    <scope>NUCLEOTIDE SEQUENCE [LARGE SCALE GENOMIC DNA]</scope>
    <source>
        <strain evidence="8 9">GYP-11</strain>
    </source>
</reference>
<feature type="region of interest" description="Disordered" evidence="5">
    <location>
        <begin position="1"/>
        <end position="23"/>
    </location>
</feature>
<feature type="domain" description="Squalene cyclase C-terminal" evidence="6">
    <location>
        <begin position="326"/>
        <end position="641"/>
    </location>
</feature>
<evidence type="ECO:0000313" key="9">
    <source>
        <dbReference type="Proteomes" id="UP000470384"/>
    </source>
</evidence>
<dbReference type="InterPro" id="IPR008930">
    <property type="entry name" value="Terpenoid_cyclase/PrenylTrfase"/>
</dbReference>
<dbReference type="AlphaFoldDB" id="A0A845QF69"/>
<name>A0A845QF69_9HYPH</name>
<comment type="caution">
    <text evidence="8">The sequence shown here is derived from an EMBL/GenBank/DDBJ whole genome shotgun (WGS) entry which is preliminary data.</text>
</comment>
<accession>A0A845QF69</accession>
<dbReference type="RefSeq" id="WP_160588827.1">
    <property type="nucleotide sequence ID" value="NZ_BMHN01000001.1"/>
</dbReference>
<evidence type="ECO:0000256" key="5">
    <source>
        <dbReference type="SAM" id="MobiDB-lite"/>
    </source>
</evidence>
<dbReference type="Proteomes" id="UP000470384">
    <property type="component" value="Unassembled WGS sequence"/>
</dbReference>
<evidence type="ECO:0000259" key="7">
    <source>
        <dbReference type="Pfam" id="PF13249"/>
    </source>
</evidence>
<keyword evidence="4 8" id="KW-0413">Isomerase</keyword>
<dbReference type="OrthoDB" id="9758578at2"/>
<comment type="similarity">
    <text evidence="2">Belongs to the terpene cyclase/mutase family.</text>
</comment>
<dbReference type="GO" id="GO:0051007">
    <property type="term" value="F:squalene-hopene cyclase activity"/>
    <property type="evidence" value="ECO:0007669"/>
    <property type="project" value="UniProtKB-EC"/>
</dbReference>
<dbReference type="CDD" id="cd02892">
    <property type="entry name" value="SQCY_1"/>
    <property type="match status" value="1"/>
</dbReference>
<dbReference type="NCBIfam" id="TIGR01507">
    <property type="entry name" value="hopene_cyclase"/>
    <property type="match status" value="1"/>
</dbReference>
<organism evidence="8 9">
    <name type="scientific">Pyruvatibacter mobilis</name>
    <dbReference type="NCBI Taxonomy" id="1712261"/>
    <lineage>
        <taxon>Bacteria</taxon>
        <taxon>Pseudomonadati</taxon>
        <taxon>Pseudomonadota</taxon>
        <taxon>Alphaproteobacteria</taxon>
        <taxon>Hyphomicrobiales</taxon>
        <taxon>Parvibaculaceae</taxon>
        <taxon>Pyruvatibacter</taxon>
    </lineage>
</organism>
<feature type="domain" description="Squalene cyclase N-terminal" evidence="7">
    <location>
        <begin position="30"/>
        <end position="317"/>
    </location>
</feature>
<evidence type="ECO:0000256" key="4">
    <source>
        <dbReference type="ARBA" id="ARBA00023235"/>
    </source>
</evidence>
<dbReference type="EC" id="5.4.99.17" evidence="8"/>